<dbReference type="EMBL" id="CP001344">
    <property type="protein sequence ID" value="ACL46015.1"/>
    <property type="molecule type" value="Genomic_DNA"/>
</dbReference>
<dbReference type="KEGG" id="cyn:Cyan7425_3696"/>
<proteinExistence type="predicted"/>
<evidence type="ECO:0000256" key="1">
    <source>
        <dbReference type="SAM" id="Phobius"/>
    </source>
</evidence>
<dbReference type="OrthoDB" id="9917356at2"/>
<dbReference type="STRING" id="395961.Cyan7425_3696"/>
<evidence type="ECO:0000313" key="2">
    <source>
        <dbReference type="EMBL" id="ACL46015.1"/>
    </source>
</evidence>
<accession>B8HSN2</accession>
<feature type="transmembrane region" description="Helical" evidence="1">
    <location>
        <begin position="12"/>
        <end position="36"/>
    </location>
</feature>
<feature type="transmembrane region" description="Helical" evidence="1">
    <location>
        <begin position="80"/>
        <end position="99"/>
    </location>
</feature>
<keyword evidence="1" id="KW-1133">Transmembrane helix</keyword>
<gene>
    <name evidence="2" type="ordered locus">Cyan7425_3696</name>
</gene>
<dbReference type="AlphaFoldDB" id="B8HSN2"/>
<reference evidence="2" key="1">
    <citation type="submission" date="2009-01" db="EMBL/GenBank/DDBJ databases">
        <title>Complete sequence of chromosome Cyanothece sp. PCC 7425.</title>
        <authorList>
            <consortium name="US DOE Joint Genome Institute"/>
            <person name="Lucas S."/>
            <person name="Copeland A."/>
            <person name="Lapidus A."/>
            <person name="Glavina del Rio T."/>
            <person name="Dalin E."/>
            <person name="Tice H."/>
            <person name="Bruce D."/>
            <person name="Goodwin L."/>
            <person name="Pitluck S."/>
            <person name="Sims D."/>
            <person name="Meineke L."/>
            <person name="Brettin T."/>
            <person name="Detter J.C."/>
            <person name="Han C."/>
            <person name="Larimer F."/>
            <person name="Land M."/>
            <person name="Hauser L."/>
            <person name="Kyrpides N."/>
            <person name="Ovchinnikova G."/>
            <person name="Liberton M."/>
            <person name="Stoeckel J."/>
            <person name="Banerjee A."/>
            <person name="Singh A."/>
            <person name="Page L."/>
            <person name="Sato H."/>
            <person name="Zhao L."/>
            <person name="Sherman L."/>
            <person name="Pakrasi H."/>
            <person name="Richardson P."/>
        </authorList>
    </citation>
    <scope>NUCLEOTIDE SEQUENCE</scope>
    <source>
        <strain evidence="2">PCC 7425</strain>
    </source>
</reference>
<protein>
    <submittedName>
        <fullName evidence="2">Uncharacterized protein</fullName>
    </submittedName>
</protein>
<feature type="transmembrane region" description="Helical" evidence="1">
    <location>
        <begin position="42"/>
        <end position="68"/>
    </location>
</feature>
<name>B8HSN2_CYAP4</name>
<sequence>MVKDKRQANQTFQLLSILQIVGHLIAYVMAFVKLILIEKGGYYNIGTIVFVGMSIVSLPLMVITILLLKFGFKLSITGRRWGYVLHVLVLVWSLFMVYVCYFME</sequence>
<keyword evidence="1" id="KW-0812">Transmembrane</keyword>
<keyword evidence="1" id="KW-0472">Membrane</keyword>
<dbReference type="HOGENOM" id="CLU_2245478_0_0_3"/>
<organism evidence="2">
    <name type="scientific">Cyanothece sp. (strain PCC 7425 / ATCC 29141)</name>
    <dbReference type="NCBI Taxonomy" id="395961"/>
    <lineage>
        <taxon>Bacteria</taxon>
        <taxon>Bacillati</taxon>
        <taxon>Cyanobacteriota</taxon>
        <taxon>Cyanophyceae</taxon>
        <taxon>Gomontiellales</taxon>
        <taxon>Cyanothecaceae</taxon>
        <taxon>Cyanothece</taxon>
    </lineage>
</organism>